<feature type="chain" id="PRO_5046670693" evidence="2">
    <location>
        <begin position="35"/>
        <end position="616"/>
    </location>
</feature>
<evidence type="ECO:0000313" key="5">
    <source>
        <dbReference type="Proteomes" id="UP001440984"/>
    </source>
</evidence>
<dbReference type="InterPro" id="IPR036938">
    <property type="entry name" value="PAP2/HPO_sf"/>
</dbReference>
<reference evidence="4 5" key="1">
    <citation type="submission" date="2024-05" db="EMBL/GenBank/DDBJ databases">
        <authorList>
            <person name="Zhao H."/>
            <person name="Xu Y."/>
            <person name="Lin S."/>
            <person name="Spain J.C."/>
            <person name="Zhou N.-Y."/>
        </authorList>
    </citation>
    <scope>NUCLEOTIDE SEQUENCE [LARGE SCALE GENOMIC DNA]</scope>
    <source>
        <strain evidence="4 5">NEAU-NG30</strain>
    </source>
</reference>
<evidence type="ECO:0000259" key="3">
    <source>
        <dbReference type="SMART" id="SM00014"/>
    </source>
</evidence>
<accession>A0ABV0LMB7</accession>
<gene>
    <name evidence="4" type="ORF">ABJI51_30655</name>
</gene>
<feature type="domain" description="Phosphatidic acid phosphatase type 2/haloperoxidase" evidence="3">
    <location>
        <begin position="176"/>
        <end position="315"/>
    </location>
</feature>
<feature type="signal peptide" evidence="2">
    <location>
        <begin position="1"/>
        <end position="34"/>
    </location>
</feature>
<dbReference type="Proteomes" id="UP001440984">
    <property type="component" value="Unassembled WGS sequence"/>
</dbReference>
<dbReference type="InterPro" id="IPR000326">
    <property type="entry name" value="PAP2/HPO"/>
</dbReference>
<dbReference type="InterPro" id="IPR006311">
    <property type="entry name" value="TAT_signal"/>
</dbReference>
<dbReference type="SUPFAM" id="SSF51126">
    <property type="entry name" value="Pectin lyase-like"/>
    <property type="match status" value="1"/>
</dbReference>
<dbReference type="Gene3D" id="1.20.144.10">
    <property type="entry name" value="Phosphatidic acid phosphatase type 2/haloperoxidase"/>
    <property type="match status" value="1"/>
</dbReference>
<dbReference type="Pfam" id="PF01569">
    <property type="entry name" value="PAP2"/>
    <property type="match status" value="1"/>
</dbReference>
<dbReference type="Pfam" id="PF12951">
    <property type="entry name" value="PATR"/>
    <property type="match status" value="1"/>
</dbReference>
<name>A0ABV0LMB7_9PSEU</name>
<evidence type="ECO:0000256" key="1">
    <source>
        <dbReference type="ARBA" id="ARBA00022729"/>
    </source>
</evidence>
<keyword evidence="5" id="KW-1185">Reference proteome</keyword>
<keyword evidence="1 2" id="KW-0732">Signal</keyword>
<evidence type="ECO:0000256" key="2">
    <source>
        <dbReference type="SAM" id="SignalP"/>
    </source>
</evidence>
<dbReference type="PROSITE" id="PS51318">
    <property type="entry name" value="TAT"/>
    <property type="match status" value="1"/>
</dbReference>
<protein>
    <submittedName>
        <fullName evidence="4">Phosphatase PAP2 family protein</fullName>
    </submittedName>
</protein>
<dbReference type="InterPro" id="IPR013425">
    <property type="entry name" value="Autotrns_rpt"/>
</dbReference>
<dbReference type="SMART" id="SM00014">
    <property type="entry name" value="acidPPc"/>
    <property type="match status" value="1"/>
</dbReference>
<organism evidence="4 5">
    <name type="scientific">Amycolatopsis melonis</name>
    <dbReference type="NCBI Taxonomy" id="3156488"/>
    <lineage>
        <taxon>Bacteria</taxon>
        <taxon>Bacillati</taxon>
        <taxon>Actinomycetota</taxon>
        <taxon>Actinomycetes</taxon>
        <taxon>Pseudonocardiales</taxon>
        <taxon>Pseudonocardiaceae</taxon>
        <taxon>Amycolatopsis</taxon>
    </lineage>
</organism>
<dbReference type="EMBL" id="JBDZYD010000012">
    <property type="protein sequence ID" value="MEQ0563460.1"/>
    <property type="molecule type" value="Genomic_DNA"/>
</dbReference>
<proteinExistence type="predicted"/>
<dbReference type="NCBIfam" id="TIGR02601">
    <property type="entry name" value="autotrns_rpt"/>
    <property type="match status" value="1"/>
</dbReference>
<dbReference type="RefSeq" id="WP_348954523.1">
    <property type="nucleotide sequence ID" value="NZ_JBDZYD010000012.1"/>
</dbReference>
<dbReference type="SUPFAM" id="SSF48317">
    <property type="entry name" value="Acid phosphatase/Vanadium-dependent haloperoxidase"/>
    <property type="match status" value="1"/>
</dbReference>
<sequence>MTFTPLDRRAFLRWSAFVPAVAAAPALLGVPAWAEETAFVDAYRTNVSANRTPETNAVVRILTGMQRLWQTGSTWDSGVVLDAAVLRANVRHCVAVTRARTDAEAKRAFICDRQHQSYAAIGGLGPLADLYRSGAKAVTSITTAPDGTPPSKIDDAVPAGAPAGSALGAGAHDSELGLVAQLVDTLRGNFASGNPSKYAYQYPRPWRLDADSKVVPTGETDALGYPVYRSDVVVAPQLLRQRSTSPVDDGGFPSGHTNAFHLACLALAYAVPERFQELVARAYDLSDTRIVAGMHSPTDVIGGRIMATALAAATLADPENATLKTAARDQALKYFTAKTGTTADTLFARAHTGPDDYADRRANAAMVAHHATYRLPACGRDVPMTVPKGAEVLLETRLPYLDAQQRREVLRTTAFPGGNPLLDGPEQWGRLNLFAAADSYGAFAADVHVTMDAARGGFCANDSWRNDIGGPGGLVKSGSGTLTLTGANSYRGGTRVEAGTLVAASPCALGSGNIELAGGTLSVSGLRAGGFHQTGGTLSVRPGFGPALTVGGEATLGGGVLQLKLDGACPAHEIRVLSARRLRGRFAAIQADRPGYRVVPRYTSTGLSVRVLREFS</sequence>
<comment type="caution">
    <text evidence="4">The sequence shown here is derived from an EMBL/GenBank/DDBJ whole genome shotgun (WGS) entry which is preliminary data.</text>
</comment>
<dbReference type="InterPro" id="IPR011050">
    <property type="entry name" value="Pectin_lyase_fold/virulence"/>
</dbReference>
<evidence type="ECO:0000313" key="4">
    <source>
        <dbReference type="EMBL" id="MEQ0563460.1"/>
    </source>
</evidence>